<comment type="caution">
    <text evidence="2">The sequence shown here is derived from an EMBL/GenBank/DDBJ whole genome shotgun (WGS) entry which is preliminary data.</text>
</comment>
<evidence type="ECO:0000313" key="2">
    <source>
        <dbReference type="EMBL" id="GFO33288.1"/>
    </source>
</evidence>
<evidence type="ECO:0000313" key="3">
    <source>
        <dbReference type="Proteomes" id="UP000735302"/>
    </source>
</evidence>
<evidence type="ECO:0000256" key="1">
    <source>
        <dbReference type="SAM" id="MobiDB-lite"/>
    </source>
</evidence>
<organism evidence="2 3">
    <name type="scientific">Plakobranchus ocellatus</name>
    <dbReference type="NCBI Taxonomy" id="259542"/>
    <lineage>
        <taxon>Eukaryota</taxon>
        <taxon>Metazoa</taxon>
        <taxon>Spiralia</taxon>
        <taxon>Lophotrochozoa</taxon>
        <taxon>Mollusca</taxon>
        <taxon>Gastropoda</taxon>
        <taxon>Heterobranchia</taxon>
        <taxon>Euthyneura</taxon>
        <taxon>Panpulmonata</taxon>
        <taxon>Sacoglossa</taxon>
        <taxon>Placobranchoidea</taxon>
        <taxon>Plakobranchidae</taxon>
        <taxon>Plakobranchus</taxon>
    </lineage>
</organism>
<accession>A0AAV4CMR7</accession>
<name>A0AAV4CMR7_9GAST</name>
<protein>
    <submittedName>
        <fullName evidence="2">Uncharacterized protein</fullName>
    </submittedName>
</protein>
<dbReference type="Proteomes" id="UP000735302">
    <property type="component" value="Unassembled WGS sequence"/>
</dbReference>
<dbReference type="AlphaFoldDB" id="A0AAV4CMR7"/>
<feature type="compositionally biased region" description="Acidic residues" evidence="1">
    <location>
        <begin position="1"/>
        <end position="19"/>
    </location>
</feature>
<keyword evidence="3" id="KW-1185">Reference proteome</keyword>
<feature type="region of interest" description="Disordered" evidence="1">
    <location>
        <begin position="1"/>
        <end position="35"/>
    </location>
</feature>
<gene>
    <name evidence="2" type="ORF">PoB_005979300</name>
</gene>
<sequence>MESKEEEEEQEEEEEEEMESEKGKEKRKENPLDPALEQILRHKGNVPESGLTYQPLGMSVKQVHQTISDRFGKRGHDGPRWATAGCNGLLEEFRIAKDPSGILSYHRYQRGDNMRL</sequence>
<proteinExistence type="predicted"/>
<feature type="compositionally biased region" description="Basic and acidic residues" evidence="1">
    <location>
        <begin position="20"/>
        <end position="31"/>
    </location>
</feature>
<reference evidence="2 3" key="1">
    <citation type="journal article" date="2021" name="Elife">
        <title>Chloroplast acquisition without the gene transfer in kleptoplastic sea slugs, Plakobranchus ocellatus.</title>
        <authorList>
            <person name="Maeda T."/>
            <person name="Takahashi S."/>
            <person name="Yoshida T."/>
            <person name="Shimamura S."/>
            <person name="Takaki Y."/>
            <person name="Nagai Y."/>
            <person name="Toyoda A."/>
            <person name="Suzuki Y."/>
            <person name="Arimoto A."/>
            <person name="Ishii H."/>
            <person name="Satoh N."/>
            <person name="Nishiyama T."/>
            <person name="Hasebe M."/>
            <person name="Maruyama T."/>
            <person name="Minagawa J."/>
            <person name="Obokata J."/>
            <person name="Shigenobu S."/>
        </authorList>
    </citation>
    <scope>NUCLEOTIDE SEQUENCE [LARGE SCALE GENOMIC DNA]</scope>
</reference>
<dbReference type="EMBL" id="BLXT01006766">
    <property type="protein sequence ID" value="GFO33288.1"/>
    <property type="molecule type" value="Genomic_DNA"/>
</dbReference>